<dbReference type="CDD" id="cd00093">
    <property type="entry name" value="HTH_XRE"/>
    <property type="match status" value="1"/>
</dbReference>
<accession>W1IQI7</accession>
<dbReference type="SUPFAM" id="SSF47413">
    <property type="entry name" value="lambda repressor-like DNA-binding domains"/>
    <property type="match status" value="1"/>
</dbReference>
<organism evidence="2 3">
    <name type="scientific">Xenorhabdus cabanillasii JM26</name>
    <dbReference type="NCBI Taxonomy" id="1427517"/>
    <lineage>
        <taxon>Bacteria</taxon>
        <taxon>Pseudomonadati</taxon>
        <taxon>Pseudomonadota</taxon>
        <taxon>Gammaproteobacteria</taxon>
        <taxon>Enterobacterales</taxon>
        <taxon>Morganellaceae</taxon>
        <taxon>Xenorhabdus</taxon>
    </lineage>
</organism>
<feature type="domain" description="HTH cro/C1-type" evidence="1">
    <location>
        <begin position="8"/>
        <end position="53"/>
    </location>
</feature>
<dbReference type="InterPro" id="IPR010982">
    <property type="entry name" value="Lambda_DNA-bd_dom_sf"/>
</dbReference>
<reference evidence="2 3" key="1">
    <citation type="submission" date="2013-11" db="EMBL/GenBank/DDBJ databases">
        <title>Draft genome sequence and annotation of the entomopathogenic bacterium, Xenorhabdus cabanillasi strain JM26.</title>
        <authorList>
            <person name="Gualtieri M."/>
            <person name="Ogier J.C."/>
            <person name="Pages S."/>
            <person name="Givaudan A."/>
            <person name="Gaudriault S."/>
        </authorList>
    </citation>
    <scope>NUCLEOTIDE SEQUENCE [LARGE SCALE GENOMIC DNA]</scope>
    <source>
        <strain evidence="2 3">JM26</strain>
    </source>
</reference>
<sequence>MAIHEIKSVAKLAESLGMNQSTLHRTLSGEVKDPKYSTLKQLADYFGRTPTELMECDLSEYDGDRPYIRSFDDIPESKFQSLPEDVRTAVINAYKEIVAREARFLIVPEAVERQALALEKLAETLVNGFSDLVES</sequence>
<dbReference type="Gene3D" id="1.10.260.40">
    <property type="entry name" value="lambda repressor-like DNA-binding domains"/>
    <property type="match status" value="1"/>
</dbReference>
<dbReference type="PROSITE" id="PS50943">
    <property type="entry name" value="HTH_CROC1"/>
    <property type="match status" value="1"/>
</dbReference>
<dbReference type="EMBL" id="CBXE010000042">
    <property type="protein sequence ID" value="CDL80098.1"/>
    <property type="molecule type" value="Genomic_DNA"/>
</dbReference>
<dbReference type="Proteomes" id="UP000019197">
    <property type="component" value="Unassembled WGS sequence"/>
</dbReference>
<dbReference type="InterPro" id="IPR001387">
    <property type="entry name" value="Cro/C1-type_HTH"/>
</dbReference>
<gene>
    <name evidence="2" type="ORF">XCR1_1360006</name>
</gene>
<name>W1IQI7_9GAMM</name>
<dbReference type="GO" id="GO:0003677">
    <property type="term" value="F:DNA binding"/>
    <property type="evidence" value="ECO:0007669"/>
    <property type="project" value="InterPro"/>
</dbReference>
<protein>
    <recommendedName>
        <fullName evidence="1">HTH cro/C1-type domain-containing protein</fullName>
    </recommendedName>
</protein>
<dbReference type="Pfam" id="PF13443">
    <property type="entry name" value="HTH_26"/>
    <property type="match status" value="1"/>
</dbReference>
<evidence type="ECO:0000313" key="2">
    <source>
        <dbReference type="EMBL" id="CDL80098.1"/>
    </source>
</evidence>
<evidence type="ECO:0000259" key="1">
    <source>
        <dbReference type="PROSITE" id="PS50943"/>
    </source>
</evidence>
<evidence type="ECO:0000313" key="3">
    <source>
        <dbReference type="Proteomes" id="UP000019197"/>
    </source>
</evidence>
<proteinExistence type="predicted"/>
<dbReference type="AlphaFoldDB" id="W1IQI7"/>
<comment type="caution">
    <text evidence="2">The sequence shown here is derived from an EMBL/GenBank/DDBJ whole genome shotgun (WGS) entry which is preliminary data.</text>
</comment>